<dbReference type="InterPro" id="IPR008250">
    <property type="entry name" value="ATPase_P-typ_transduc_dom_A_sf"/>
</dbReference>
<dbReference type="CDD" id="cd00371">
    <property type="entry name" value="HMA"/>
    <property type="match status" value="1"/>
</dbReference>
<dbReference type="InterPro" id="IPR001757">
    <property type="entry name" value="P_typ_ATPase"/>
</dbReference>
<dbReference type="Pfam" id="PF00702">
    <property type="entry name" value="Hydrolase"/>
    <property type="match status" value="1"/>
</dbReference>
<comment type="similarity">
    <text evidence="2 11">Belongs to the cation transport ATPase (P-type) (TC 3.A.3) family. Type IB subfamily.</text>
</comment>
<dbReference type="Pfam" id="PF00403">
    <property type="entry name" value="HMA"/>
    <property type="match status" value="1"/>
</dbReference>
<dbReference type="SUPFAM" id="SSF56784">
    <property type="entry name" value="HAD-like"/>
    <property type="match status" value="1"/>
</dbReference>
<evidence type="ECO:0000256" key="10">
    <source>
        <dbReference type="ARBA" id="ARBA00023136"/>
    </source>
</evidence>
<dbReference type="NCBIfam" id="TIGR01494">
    <property type="entry name" value="ATPase_P-type"/>
    <property type="match status" value="2"/>
</dbReference>
<keyword evidence="6 11" id="KW-0547">Nucleotide-binding</keyword>
<dbReference type="InterPro" id="IPR036163">
    <property type="entry name" value="HMA_dom_sf"/>
</dbReference>
<dbReference type="InterPro" id="IPR023214">
    <property type="entry name" value="HAD_sf"/>
</dbReference>
<dbReference type="CDD" id="cd02094">
    <property type="entry name" value="P-type_ATPase_Cu-like"/>
    <property type="match status" value="1"/>
</dbReference>
<dbReference type="InterPro" id="IPR018303">
    <property type="entry name" value="ATPase_P-typ_P_site"/>
</dbReference>
<keyword evidence="8" id="KW-1278">Translocase</keyword>
<feature type="transmembrane region" description="Helical" evidence="11">
    <location>
        <begin position="354"/>
        <end position="379"/>
    </location>
</feature>
<dbReference type="PROSITE" id="PS01229">
    <property type="entry name" value="COF_2"/>
    <property type="match status" value="1"/>
</dbReference>
<dbReference type="Gene3D" id="3.30.70.100">
    <property type="match status" value="1"/>
</dbReference>
<gene>
    <name evidence="13" type="ORF">A2264_02130</name>
</gene>
<keyword evidence="7 11" id="KW-0067">ATP-binding</keyword>
<dbReference type="PANTHER" id="PTHR43520:SF8">
    <property type="entry name" value="P-TYPE CU(+) TRANSPORTER"/>
    <property type="match status" value="1"/>
</dbReference>
<protein>
    <submittedName>
        <fullName evidence="13">Copper-translocating P-type ATPase</fullName>
    </submittedName>
</protein>
<feature type="transmembrane region" description="Helical" evidence="11">
    <location>
        <begin position="700"/>
        <end position="719"/>
    </location>
</feature>
<dbReference type="GO" id="GO:0055070">
    <property type="term" value="P:copper ion homeostasis"/>
    <property type="evidence" value="ECO:0007669"/>
    <property type="project" value="TreeGrafter"/>
</dbReference>
<comment type="caution">
    <text evidence="13">The sequence shown here is derived from an EMBL/GenBank/DDBJ whole genome shotgun (WGS) entry which is preliminary data.</text>
</comment>
<dbReference type="Proteomes" id="UP000176614">
    <property type="component" value="Unassembled WGS sequence"/>
</dbReference>
<feature type="transmembrane region" description="Helical" evidence="11">
    <location>
        <begin position="672"/>
        <end position="694"/>
    </location>
</feature>
<dbReference type="SUPFAM" id="SSF81665">
    <property type="entry name" value="Calcium ATPase, transmembrane domain M"/>
    <property type="match status" value="1"/>
</dbReference>
<organism evidence="13 14">
    <name type="scientific">candidate division WWE3 bacterium RIFOXYA2_FULL_46_9</name>
    <dbReference type="NCBI Taxonomy" id="1802636"/>
    <lineage>
        <taxon>Bacteria</taxon>
        <taxon>Katanobacteria</taxon>
    </lineage>
</organism>
<evidence type="ECO:0000256" key="7">
    <source>
        <dbReference type="ARBA" id="ARBA00022840"/>
    </source>
</evidence>
<dbReference type="InterPro" id="IPR027256">
    <property type="entry name" value="P-typ_ATPase_IB"/>
</dbReference>
<evidence type="ECO:0000259" key="12">
    <source>
        <dbReference type="PROSITE" id="PS50846"/>
    </source>
</evidence>
<dbReference type="NCBIfam" id="TIGR01511">
    <property type="entry name" value="ATPase-IB1_Cu"/>
    <property type="match status" value="1"/>
</dbReference>
<dbReference type="AlphaFoldDB" id="A0A1F4VZR6"/>
<dbReference type="GO" id="GO:0005507">
    <property type="term" value="F:copper ion binding"/>
    <property type="evidence" value="ECO:0007669"/>
    <property type="project" value="TreeGrafter"/>
</dbReference>
<feature type="transmembrane region" description="Helical" evidence="11">
    <location>
        <begin position="328"/>
        <end position="348"/>
    </location>
</feature>
<dbReference type="InterPro" id="IPR036412">
    <property type="entry name" value="HAD-like_sf"/>
</dbReference>
<dbReference type="PROSITE" id="PS00154">
    <property type="entry name" value="ATPASE_E1_E2"/>
    <property type="match status" value="1"/>
</dbReference>
<evidence type="ECO:0000256" key="4">
    <source>
        <dbReference type="ARBA" id="ARBA00022692"/>
    </source>
</evidence>
<evidence type="ECO:0000313" key="13">
    <source>
        <dbReference type="EMBL" id="OGC62651.1"/>
    </source>
</evidence>
<evidence type="ECO:0000256" key="1">
    <source>
        <dbReference type="ARBA" id="ARBA00004651"/>
    </source>
</evidence>
<dbReference type="GO" id="GO:0016887">
    <property type="term" value="F:ATP hydrolysis activity"/>
    <property type="evidence" value="ECO:0007669"/>
    <property type="project" value="InterPro"/>
</dbReference>
<dbReference type="Gene3D" id="3.40.50.1000">
    <property type="entry name" value="HAD superfamily/HAD-like"/>
    <property type="match status" value="1"/>
</dbReference>
<proteinExistence type="inferred from homology"/>
<keyword evidence="5 11" id="KW-0479">Metal-binding</keyword>
<dbReference type="InterPro" id="IPR023299">
    <property type="entry name" value="ATPase_P-typ_cyto_dom_N"/>
</dbReference>
<dbReference type="InterPro" id="IPR023298">
    <property type="entry name" value="ATPase_P-typ_TM_dom_sf"/>
</dbReference>
<dbReference type="GO" id="GO:0005886">
    <property type="term" value="C:plasma membrane"/>
    <property type="evidence" value="ECO:0007669"/>
    <property type="project" value="UniProtKB-SubCell"/>
</dbReference>
<dbReference type="Gene3D" id="3.40.1110.10">
    <property type="entry name" value="Calcium-transporting ATPase, cytoplasmic domain N"/>
    <property type="match status" value="1"/>
</dbReference>
<dbReference type="InterPro" id="IPR044492">
    <property type="entry name" value="P_typ_ATPase_HD_dom"/>
</dbReference>
<feature type="domain" description="HMA" evidence="12">
    <location>
        <begin position="4"/>
        <end position="70"/>
    </location>
</feature>
<feature type="transmembrane region" description="Helical" evidence="11">
    <location>
        <begin position="173"/>
        <end position="191"/>
    </location>
</feature>
<name>A0A1F4VZR6_UNCKA</name>
<feature type="transmembrane region" description="Helical" evidence="11">
    <location>
        <begin position="146"/>
        <end position="167"/>
    </location>
</feature>
<evidence type="ECO:0000256" key="11">
    <source>
        <dbReference type="RuleBase" id="RU362081"/>
    </source>
</evidence>
<dbReference type="InterPro" id="IPR059000">
    <property type="entry name" value="ATPase_P-type_domA"/>
</dbReference>
<dbReference type="GO" id="GO:0043682">
    <property type="term" value="F:P-type divalent copper transporter activity"/>
    <property type="evidence" value="ECO:0007669"/>
    <property type="project" value="TreeGrafter"/>
</dbReference>
<dbReference type="SUPFAM" id="SSF55008">
    <property type="entry name" value="HMA, heavy metal-associated domain"/>
    <property type="match status" value="1"/>
</dbReference>
<dbReference type="PROSITE" id="PS50846">
    <property type="entry name" value="HMA_2"/>
    <property type="match status" value="1"/>
</dbReference>
<feature type="transmembrane region" description="Helical" evidence="11">
    <location>
        <begin position="89"/>
        <end position="106"/>
    </location>
</feature>
<feature type="transmembrane region" description="Helical" evidence="11">
    <location>
        <begin position="112"/>
        <end position="134"/>
    </location>
</feature>
<keyword evidence="3 11" id="KW-1003">Cell membrane</keyword>
<dbReference type="Pfam" id="PF00122">
    <property type="entry name" value="E1-E2_ATPase"/>
    <property type="match status" value="1"/>
</dbReference>
<accession>A0A1F4VZR6</accession>
<evidence type="ECO:0000256" key="8">
    <source>
        <dbReference type="ARBA" id="ARBA00022967"/>
    </source>
</evidence>
<comment type="subcellular location">
    <subcellularLocation>
        <location evidence="1">Cell membrane</location>
        <topology evidence="1">Multi-pass membrane protein</topology>
    </subcellularLocation>
</comment>
<keyword evidence="10 11" id="KW-0472">Membrane</keyword>
<sequence length="726" mass="78327">MSKITKTYPIVGMHCASCKILLQKSIAELPGTDEFTVNFATEKLYITYDDEILSLEKLKQTVASVGAYKLLDETTHHQEQLRDRLKGKLIFMGAALAPFLYFMFTMSGPPLIQFIIATPYLFIGGWDILKSAFIALKSKTANMDTLVSMGTLTAWGYSTVVTFAPSIFETEEVFFEAAVFIIFFIMLGRYLEASAKKKAQGAIKALFELQAKDAVVIRDGKELKIAISEVKVGDIVVVKPGQKVPVDGEITQGSTDIDESMVTGESMPVSKKVGDAVIGATLNKTGSFQFKATKVGSDTLLAQIIKMVEQAQATQAPIQRLADKVSGVFVPVVITIALASFSFWFFAVGKSAQFSIYTATTVLVIACPCALGLATPTAVMVGTGKSAKKGILIKDARALETAHKITHVVFDKTGTLTKGQPEVQVIEFSEKLDAEYSNKVLYSLEKLSQHPLAEAVTAYYEAQKLSEALSVEGFVDYPGFGIFGIVDEKKVWIGTKAFMEQQGIVTNSMITEKAAVLQQKGQTVSYIAWDGNLAGLFSLADTPKEDAKDVIYKLNAMGIKTIMLTGDNKVTADVIAHELGVDEYIAEVLPDQKAQEIKNIKSRDPNSVIAMLGDGINDAPALAQADIGIAMGTGTDVAIEAGDIVLVKGTLDKFLEAIQISKRTLTIIKQNLVWAFGYNILGIPVAAGILYPFIGVLLSPVMASVAMALSSVSVVGNSLRLGREAR</sequence>
<evidence type="ECO:0000256" key="9">
    <source>
        <dbReference type="ARBA" id="ARBA00022989"/>
    </source>
</evidence>
<dbReference type="InterPro" id="IPR017969">
    <property type="entry name" value="Heavy-metal-associated_CS"/>
</dbReference>
<dbReference type="Gene3D" id="2.70.150.10">
    <property type="entry name" value="Calcium-transporting ATPase, cytoplasmic transduction domain A"/>
    <property type="match status" value="1"/>
</dbReference>
<keyword evidence="9 11" id="KW-1133">Transmembrane helix</keyword>
<dbReference type="SUPFAM" id="SSF81653">
    <property type="entry name" value="Calcium ATPase, transduction domain A"/>
    <property type="match status" value="1"/>
</dbReference>
<evidence type="ECO:0000256" key="6">
    <source>
        <dbReference type="ARBA" id="ARBA00022741"/>
    </source>
</evidence>
<evidence type="ECO:0000256" key="5">
    <source>
        <dbReference type="ARBA" id="ARBA00022723"/>
    </source>
</evidence>
<dbReference type="SFLD" id="SFLDF00027">
    <property type="entry name" value="p-type_atpase"/>
    <property type="match status" value="1"/>
</dbReference>
<dbReference type="FunFam" id="2.70.150.10:FF:000020">
    <property type="entry name" value="Copper-exporting P-type ATPase A"/>
    <property type="match status" value="1"/>
</dbReference>
<dbReference type="PRINTS" id="PR00943">
    <property type="entry name" value="CUATPASE"/>
</dbReference>
<evidence type="ECO:0000256" key="3">
    <source>
        <dbReference type="ARBA" id="ARBA00022475"/>
    </source>
</evidence>
<dbReference type="EMBL" id="MEVT01000014">
    <property type="protein sequence ID" value="OGC62651.1"/>
    <property type="molecule type" value="Genomic_DNA"/>
</dbReference>
<dbReference type="GO" id="GO:0005524">
    <property type="term" value="F:ATP binding"/>
    <property type="evidence" value="ECO:0007669"/>
    <property type="project" value="UniProtKB-UniRule"/>
</dbReference>
<evidence type="ECO:0000256" key="2">
    <source>
        <dbReference type="ARBA" id="ARBA00006024"/>
    </source>
</evidence>
<dbReference type="SFLD" id="SFLDS00003">
    <property type="entry name" value="Haloacid_Dehalogenase"/>
    <property type="match status" value="1"/>
</dbReference>
<dbReference type="SFLD" id="SFLDG00002">
    <property type="entry name" value="C1.7:_P-type_atpase_like"/>
    <property type="match status" value="1"/>
</dbReference>
<dbReference type="PRINTS" id="PR00119">
    <property type="entry name" value="CATATPASE"/>
</dbReference>
<reference evidence="13 14" key="1">
    <citation type="journal article" date="2016" name="Nat. Commun.">
        <title>Thousands of microbial genomes shed light on interconnected biogeochemical processes in an aquifer system.</title>
        <authorList>
            <person name="Anantharaman K."/>
            <person name="Brown C.T."/>
            <person name="Hug L.A."/>
            <person name="Sharon I."/>
            <person name="Castelle C.J."/>
            <person name="Probst A.J."/>
            <person name="Thomas B.C."/>
            <person name="Singh A."/>
            <person name="Wilkins M.J."/>
            <person name="Karaoz U."/>
            <person name="Brodie E.L."/>
            <person name="Williams K.H."/>
            <person name="Hubbard S.S."/>
            <person name="Banfield J.F."/>
        </authorList>
    </citation>
    <scope>NUCLEOTIDE SEQUENCE [LARGE SCALE GENOMIC DNA]</scope>
</reference>
<keyword evidence="4 11" id="KW-0812">Transmembrane</keyword>
<dbReference type="PANTHER" id="PTHR43520">
    <property type="entry name" value="ATP7, ISOFORM B"/>
    <property type="match status" value="1"/>
</dbReference>
<dbReference type="NCBIfam" id="TIGR01525">
    <property type="entry name" value="ATPase-IB_hvy"/>
    <property type="match status" value="1"/>
</dbReference>
<dbReference type="PROSITE" id="PS01047">
    <property type="entry name" value="HMA_1"/>
    <property type="match status" value="1"/>
</dbReference>
<dbReference type="InterPro" id="IPR006121">
    <property type="entry name" value="HMA_dom"/>
</dbReference>
<evidence type="ECO:0000313" key="14">
    <source>
        <dbReference type="Proteomes" id="UP000176614"/>
    </source>
</evidence>